<dbReference type="Proteomes" id="UP000234653">
    <property type="component" value="Chromosome"/>
</dbReference>
<dbReference type="Gene3D" id="1.10.10.10">
    <property type="entry name" value="Winged helix-like DNA-binding domain superfamily/Winged helix DNA-binding domain"/>
    <property type="match status" value="1"/>
</dbReference>
<proteinExistence type="inferred from homology"/>
<dbReference type="GO" id="GO:0003677">
    <property type="term" value="F:DNA binding"/>
    <property type="evidence" value="ECO:0007669"/>
    <property type="project" value="UniProtKB-KW"/>
</dbReference>
<dbReference type="STRING" id="1423720.FC67_GL001339"/>
<dbReference type="Pfam" id="PF03466">
    <property type="entry name" value="LysR_substrate"/>
    <property type="match status" value="1"/>
</dbReference>
<dbReference type="OrthoDB" id="9803735at2"/>
<evidence type="ECO:0000313" key="6">
    <source>
        <dbReference type="EMBL" id="AUI72050.1"/>
    </source>
</evidence>
<dbReference type="InterPro" id="IPR036388">
    <property type="entry name" value="WH-like_DNA-bd_sf"/>
</dbReference>
<dbReference type="CDD" id="cd08434">
    <property type="entry name" value="PBP2_GltC_like"/>
    <property type="match status" value="1"/>
</dbReference>
<dbReference type="InterPro" id="IPR005119">
    <property type="entry name" value="LysR_subst-bd"/>
</dbReference>
<gene>
    <name evidence="6" type="ORF">LA20249_07610</name>
</gene>
<evidence type="ECO:0000256" key="1">
    <source>
        <dbReference type="ARBA" id="ARBA00009437"/>
    </source>
</evidence>
<protein>
    <submittedName>
        <fullName evidence="6">LysR family transcriptional regulator</fullName>
    </submittedName>
</protein>
<organism evidence="6 7">
    <name type="scientific">Companilactobacillus alimentarius DSM 20249</name>
    <dbReference type="NCBI Taxonomy" id="1423720"/>
    <lineage>
        <taxon>Bacteria</taxon>
        <taxon>Bacillati</taxon>
        <taxon>Bacillota</taxon>
        <taxon>Bacilli</taxon>
        <taxon>Lactobacillales</taxon>
        <taxon>Lactobacillaceae</taxon>
        <taxon>Companilactobacillus</taxon>
    </lineage>
</organism>
<dbReference type="InterPro" id="IPR036390">
    <property type="entry name" value="WH_DNA-bd_sf"/>
</dbReference>
<dbReference type="PRINTS" id="PR00039">
    <property type="entry name" value="HTHLYSR"/>
</dbReference>
<evidence type="ECO:0000256" key="3">
    <source>
        <dbReference type="ARBA" id="ARBA00023125"/>
    </source>
</evidence>
<evidence type="ECO:0000256" key="2">
    <source>
        <dbReference type="ARBA" id="ARBA00023015"/>
    </source>
</evidence>
<dbReference type="PROSITE" id="PS50931">
    <property type="entry name" value="HTH_LYSR"/>
    <property type="match status" value="1"/>
</dbReference>
<dbReference type="GO" id="GO:0032993">
    <property type="term" value="C:protein-DNA complex"/>
    <property type="evidence" value="ECO:0007669"/>
    <property type="project" value="TreeGrafter"/>
</dbReference>
<keyword evidence="2" id="KW-0805">Transcription regulation</keyword>
<dbReference type="PANTHER" id="PTHR30346">
    <property type="entry name" value="TRANSCRIPTIONAL DUAL REGULATOR HCAR-RELATED"/>
    <property type="match status" value="1"/>
</dbReference>
<feature type="domain" description="HTH lysR-type" evidence="5">
    <location>
        <begin position="1"/>
        <end position="58"/>
    </location>
</feature>
<dbReference type="GO" id="GO:0003700">
    <property type="term" value="F:DNA-binding transcription factor activity"/>
    <property type="evidence" value="ECO:0007669"/>
    <property type="project" value="InterPro"/>
</dbReference>
<dbReference type="Pfam" id="PF00126">
    <property type="entry name" value="HTH_1"/>
    <property type="match status" value="1"/>
</dbReference>
<dbReference type="AlphaFoldDB" id="A0A2K9HHM6"/>
<evidence type="ECO:0000259" key="5">
    <source>
        <dbReference type="PROSITE" id="PS50931"/>
    </source>
</evidence>
<dbReference type="PANTHER" id="PTHR30346:SF28">
    <property type="entry name" value="HTH-TYPE TRANSCRIPTIONAL REGULATOR CYNR"/>
    <property type="match status" value="1"/>
</dbReference>
<name>A0A2K9HHM6_9LACO</name>
<evidence type="ECO:0000313" key="7">
    <source>
        <dbReference type="Proteomes" id="UP000234653"/>
    </source>
</evidence>
<dbReference type="SUPFAM" id="SSF53850">
    <property type="entry name" value="Periplasmic binding protein-like II"/>
    <property type="match status" value="1"/>
</dbReference>
<sequence length="301" mass="33763">MNLDHLRYFVALSRTENYTQTAKMLHITQPSLTKAIHSLEKELDLALFKKDGRNVSLTSEGKLFANSVSASLISLDKSIAEAKSFNQEKTIIRLASLRTLSIKWLPDMAQRFLKFTDNHTIDFQFNTDTGLSPDILNGLRAKKYDVAFCSKLDNYPDLSFFPVAEQTMVCITPIDHALANYSNVSLMETLNYPQITFSESSGLHPIMNKLFNDVGGKPISAYSVEEDQSIAGLVANGFGIAIVPNMSILQTLPVKIIPISFPKWQRILYMATLKQVETQPTIMNFVNFVKSQSKQLSINNI</sequence>
<dbReference type="KEGG" id="lali:LA20249_07610"/>
<comment type="similarity">
    <text evidence="1">Belongs to the LysR transcriptional regulatory family.</text>
</comment>
<dbReference type="EMBL" id="CP018867">
    <property type="protein sequence ID" value="AUI72050.1"/>
    <property type="molecule type" value="Genomic_DNA"/>
</dbReference>
<keyword evidence="4" id="KW-0804">Transcription</keyword>
<keyword evidence="3" id="KW-0238">DNA-binding</keyword>
<keyword evidence="7" id="KW-1185">Reference proteome</keyword>
<reference evidence="6 7" key="1">
    <citation type="submission" date="2016-12" db="EMBL/GenBank/DDBJ databases">
        <title>The whole genome sequencing and assembly of Lactobacillus alimentarius DSM 20249T strain.</title>
        <authorList>
            <person name="Lee Y.-J."/>
            <person name="Yi H."/>
            <person name="Bahn Y.-S."/>
            <person name="Kim J.F."/>
            <person name="Lee D.-W."/>
        </authorList>
    </citation>
    <scope>NUCLEOTIDE SEQUENCE [LARGE SCALE GENOMIC DNA]</scope>
    <source>
        <strain evidence="6 7">DSM 20249</strain>
    </source>
</reference>
<accession>A0A2K9HHM6</accession>
<dbReference type="Gene3D" id="3.40.190.290">
    <property type="match status" value="1"/>
</dbReference>
<dbReference type="InterPro" id="IPR000847">
    <property type="entry name" value="LysR_HTH_N"/>
</dbReference>
<dbReference type="RefSeq" id="WP_057737263.1">
    <property type="nucleotide sequence ID" value="NZ_AZDQ01000005.1"/>
</dbReference>
<evidence type="ECO:0000256" key="4">
    <source>
        <dbReference type="ARBA" id="ARBA00023163"/>
    </source>
</evidence>
<dbReference type="SUPFAM" id="SSF46785">
    <property type="entry name" value="Winged helix' DNA-binding domain"/>
    <property type="match status" value="1"/>
</dbReference>